<gene>
    <name evidence="3" type="ORF">FLT43_06835</name>
    <name evidence="2" type="ORF">M5W83_17560</name>
</gene>
<evidence type="ECO:0000313" key="3">
    <source>
        <dbReference type="EMBL" id="QDM43256.1"/>
    </source>
</evidence>
<keyword evidence="1" id="KW-1133">Transmembrane helix</keyword>
<dbReference type="EMBL" id="CP041405">
    <property type="protein sequence ID" value="QDM43256.1"/>
    <property type="molecule type" value="Genomic_DNA"/>
</dbReference>
<keyword evidence="1" id="KW-0472">Membrane</keyword>
<accession>A0AAP9DS56</accession>
<feature type="transmembrane region" description="Helical" evidence="1">
    <location>
        <begin position="6"/>
        <end position="32"/>
    </location>
</feature>
<reference evidence="2 5" key="2">
    <citation type="submission" date="2022-05" db="EMBL/GenBank/DDBJ databases">
        <title>Genome Sequencing of Bee-Associated Microbes.</title>
        <authorList>
            <person name="Dunlap C."/>
        </authorList>
    </citation>
    <scope>NUCLEOTIDE SEQUENCE [LARGE SCALE GENOMIC DNA]</scope>
    <source>
        <strain evidence="2 5">NRRL B-14613</strain>
    </source>
</reference>
<sequence>MDIGFFSFFGFIPLLIYMVVFVLGVYICILVIRALHRTIRWLDLSIHEKESRIGQPPVYPPDR</sequence>
<protein>
    <submittedName>
        <fullName evidence="3">Uncharacterized protein</fullName>
    </submittedName>
</protein>
<dbReference type="RefSeq" id="WP_087442418.1">
    <property type="nucleotide sequence ID" value="NZ_CABMNB010000025.1"/>
</dbReference>
<dbReference type="AlphaFoldDB" id="A0AAP9DS56"/>
<evidence type="ECO:0000256" key="1">
    <source>
        <dbReference type="SAM" id="Phobius"/>
    </source>
</evidence>
<keyword evidence="5" id="KW-1185">Reference proteome</keyword>
<dbReference type="Proteomes" id="UP001209276">
    <property type="component" value="Unassembled WGS sequence"/>
</dbReference>
<dbReference type="GeneID" id="76995691"/>
<proteinExistence type="predicted"/>
<name>A0AAP9DS56_PANTH</name>
<evidence type="ECO:0000313" key="5">
    <source>
        <dbReference type="Proteomes" id="UP001209276"/>
    </source>
</evidence>
<dbReference type="EMBL" id="JAMDMM010000032">
    <property type="protein sequence ID" value="MCY9608953.1"/>
    <property type="molecule type" value="Genomic_DNA"/>
</dbReference>
<evidence type="ECO:0000313" key="4">
    <source>
        <dbReference type="Proteomes" id="UP000315377"/>
    </source>
</evidence>
<dbReference type="Proteomes" id="UP000315377">
    <property type="component" value="Chromosome"/>
</dbReference>
<keyword evidence="1" id="KW-0812">Transmembrane</keyword>
<evidence type="ECO:0000313" key="2">
    <source>
        <dbReference type="EMBL" id="MCY9608953.1"/>
    </source>
</evidence>
<organism evidence="3 4">
    <name type="scientific">Paenibacillus thiaminolyticus</name>
    <name type="common">Bacillus thiaminolyticus</name>
    <dbReference type="NCBI Taxonomy" id="49283"/>
    <lineage>
        <taxon>Bacteria</taxon>
        <taxon>Bacillati</taxon>
        <taxon>Bacillota</taxon>
        <taxon>Bacilli</taxon>
        <taxon>Bacillales</taxon>
        <taxon>Paenibacillaceae</taxon>
        <taxon>Paenibacillus</taxon>
    </lineage>
</organism>
<reference evidence="3 4" key="1">
    <citation type="submission" date="2019-07" db="EMBL/GenBank/DDBJ databases">
        <title>Paenibacillus thiaminolyticus NRRL B-4156.</title>
        <authorList>
            <person name="Hehnly C."/>
            <person name="Zhang L."/>
        </authorList>
    </citation>
    <scope>NUCLEOTIDE SEQUENCE [LARGE SCALE GENOMIC DNA]</scope>
    <source>
        <strain evidence="3 4">NRRL B-4156</strain>
    </source>
</reference>